<evidence type="ECO:0000313" key="2">
    <source>
        <dbReference type="EMBL" id="PBK59841.1"/>
    </source>
</evidence>
<keyword evidence="1" id="KW-0812">Transmembrane</keyword>
<evidence type="ECO:0000256" key="1">
    <source>
        <dbReference type="SAM" id="Phobius"/>
    </source>
</evidence>
<organism evidence="2 3">
    <name type="scientific">Armillaria solidipes</name>
    <dbReference type="NCBI Taxonomy" id="1076256"/>
    <lineage>
        <taxon>Eukaryota</taxon>
        <taxon>Fungi</taxon>
        <taxon>Dikarya</taxon>
        <taxon>Basidiomycota</taxon>
        <taxon>Agaricomycotina</taxon>
        <taxon>Agaricomycetes</taxon>
        <taxon>Agaricomycetidae</taxon>
        <taxon>Agaricales</taxon>
        <taxon>Marasmiineae</taxon>
        <taxon>Physalacriaceae</taxon>
        <taxon>Armillaria</taxon>
    </lineage>
</organism>
<evidence type="ECO:0000313" key="3">
    <source>
        <dbReference type="Proteomes" id="UP000218334"/>
    </source>
</evidence>
<keyword evidence="3" id="KW-1185">Reference proteome</keyword>
<dbReference type="EMBL" id="KZ293497">
    <property type="protein sequence ID" value="PBK59841.1"/>
    <property type="molecule type" value="Genomic_DNA"/>
</dbReference>
<reference evidence="3" key="1">
    <citation type="journal article" date="2017" name="Nat. Ecol. Evol.">
        <title>Genome expansion and lineage-specific genetic innovations in the forest pathogenic fungi Armillaria.</title>
        <authorList>
            <person name="Sipos G."/>
            <person name="Prasanna A.N."/>
            <person name="Walter M.C."/>
            <person name="O'Connor E."/>
            <person name="Balint B."/>
            <person name="Krizsan K."/>
            <person name="Kiss B."/>
            <person name="Hess J."/>
            <person name="Varga T."/>
            <person name="Slot J."/>
            <person name="Riley R."/>
            <person name="Boka B."/>
            <person name="Rigling D."/>
            <person name="Barry K."/>
            <person name="Lee J."/>
            <person name="Mihaltcheva S."/>
            <person name="LaButti K."/>
            <person name="Lipzen A."/>
            <person name="Waldron R."/>
            <person name="Moloney N.M."/>
            <person name="Sperisen C."/>
            <person name="Kredics L."/>
            <person name="Vagvoelgyi C."/>
            <person name="Patrignani A."/>
            <person name="Fitzpatrick D."/>
            <person name="Nagy I."/>
            <person name="Doyle S."/>
            <person name="Anderson J.B."/>
            <person name="Grigoriev I.V."/>
            <person name="Gueldener U."/>
            <person name="Muensterkoetter M."/>
            <person name="Nagy L.G."/>
        </authorList>
    </citation>
    <scope>NUCLEOTIDE SEQUENCE [LARGE SCALE GENOMIC DNA]</scope>
    <source>
        <strain evidence="3">28-4</strain>
    </source>
</reference>
<dbReference type="Proteomes" id="UP000218334">
    <property type="component" value="Unassembled WGS sequence"/>
</dbReference>
<keyword evidence="1" id="KW-1133">Transmembrane helix</keyword>
<proteinExistence type="predicted"/>
<dbReference type="AlphaFoldDB" id="A0A2H3ALV3"/>
<sequence>MEGVFVMRDVRGDRSTPRMQEATSIIFAFNHTRLPPPACDGPLPSPPSIFAVITVAYIIVLTLNAVLAHCDVSTSRERGMGDGFGGKHTAGGEIHFDDSCHPAPPRPIHARLIPLTCDVFPGPPPIVTVAISTSFSSPVALYFECMAIPGELSRCRVLLFILVSKLSAIRAQISEVEAPRQATSCLAWDLDVGDGDVFE</sequence>
<feature type="transmembrane region" description="Helical" evidence="1">
    <location>
        <begin position="49"/>
        <end position="70"/>
    </location>
</feature>
<keyword evidence="1" id="KW-0472">Membrane</keyword>
<gene>
    <name evidence="2" type="ORF">ARMSODRAFT_771805</name>
</gene>
<name>A0A2H3ALV3_9AGAR</name>
<accession>A0A2H3ALV3</accession>
<protein>
    <submittedName>
        <fullName evidence="2">Uncharacterized protein</fullName>
    </submittedName>
</protein>